<reference evidence="10 11" key="1">
    <citation type="journal article" date="2016" name="Nat. Commun.">
        <title>Thousands of microbial genomes shed light on interconnected biogeochemical processes in an aquifer system.</title>
        <authorList>
            <person name="Anantharaman K."/>
            <person name="Brown C.T."/>
            <person name="Hug L.A."/>
            <person name="Sharon I."/>
            <person name="Castelle C.J."/>
            <person name="Probst A.J."/>
            <person name="Thomas B.C."/>
            <person name="Singh A."/>
            <person name="Wilkins M.J."/>
            <person name="Karaoz U."/>
            <person name="Brodie E.L."/>
            <person name="Williams K.H."/>
            <person name="Hubbard S.S."/>
            <person name="Banfield J.F."/>
        </authorList>
    </citation>
    <scope>NUCLEOTIDE SEQUENCE [LARGE SCALE GENOMIC DNA]</scope>
</reference>
<evidence type="ECO:0000313" key="11">
    <source>
        <dbReference type="Proteomes" id="UP000178419"/>
    </source>
</evidence>
<gene>
    <name evidence="10" type="ORF">A2714_05630</name>
</gene>
<feature type="transmembrane region" description="Helical" evidence="8">
    <location>
        <begin position="143"/>
        <end position="161"/>
    </location>
</feature>
<dbReference type="Pfam" id="PF13231">
    <property type="entry name" value="PMT_2"/>
    <property type="match status" value="1"/>
</dbReference>
<dbReference type="GO" id="GO:0010041">
    <property type="term" value="P:response to iron(III) ion"/>
    <property type="evidence" value="ECO:0007669"/>
    <property type="project" value="TreeGrafter"/>
</dbReference>
<dbReference type="PANTHER" id="PTHR33908:SF3">
    <property type="entry name" value="UNDECAPRENYL PHOSPHATE-ALPHA-4-AMINO-4-DEOXY-L-ARABINOSE ARABINOSYL TRANSFERASE"/>
    <property type="match status" value="1"/>
</dbReference>
<evidence type="ECO:0000256" key="5">
    <source>
        <dbReference type="ARBA" id="ARBA00022692"/>
    </source>
</evidence>
<keyword evidence="2" id="KW-1003">Cell membrane</keyword>
<dbReference type="InterPro" id="IPR050297">
    <property type="entry name" value="LipidA_mod_glycosyltrf_83"/>
</dbReference>
<keyword evidence="6 8" id="KW-1133">Transmembrane helix</keyword>
<accession>A0A1F7Y1S8</accession>
<feature type="transmembrane region" description="Helical" evidence="8">
    <location>
        <begin position="304"/>
        <end position="322"/>
    </location>
</feature>
<feature type="transmembrane region" description="Helical" evidence="8">
    <location>
        <begin position="68"/>
        <end position="87"/>
    </location>
</feature>
<dbReference type="GO" id="GO:0016763">
    <property type="term" value="F:pentosyltransferase activity"/>
    <property type="evidence" value="ECO:0007669"/>
    <property type="project" value="TreeGrafter"/>
</dbReference>
<dbReference type="GO" id="GO:0005886">
    <property type="term" value="C:plasma membrane"/>
    <property type="evidence" value="ECO:0007669"/>
    <property type="project" value="UniProtKB-SubCell"/>
</dbReference>
<organism evidence="10 11">
    <name type="scientific">Candidatus Woesebacteria bacterium RIFCSPHIGHO2_01_FULL_38_9</name>
    <dbReference type="NCBI Taxonomy" id="1802492"/>
    <lineage>
        <taxon>Bacteria</taxon>
        <taxon>Candidatus Woeseibacteriota</taxon>
    </lineage>
</organism>
<evidence type="ECO:0000256" key="1">
    <source>
        <dbReference type="ARBA" id="ARBA00004651"/>
    </source>
</evidence>
<feature type="transmembrane region" description="Helical" evidence="8">
    <location>
        <begin position="356"/>
        <end position="374"/>
    </location>
</feature>
<keyword evidence="4" id="KW-0808">Transferase</keyword>
<dbReference type="InterPro" id="IPR038731">
    <property type="entry name" value="RgtA/B/C-like"/>
</dbReference>
<evidence type="ECO:0000256" key="6">
    <source>
        <dbReference type="ARBA" id="ARBA00022989"/>
    </source>
</evidence>
<feature type="transmembrane region" description="Helical" evidence="8">
    <location>
        <begin position="94"/>
        <end position="111"/>
    </location>
</feature>
<proteinExistence type="predicted"/>
<evidence type="ECO:0000259" key="9">
    <source>
        <dbReference type="Pfam" id="PF13231"/>
    </source>
</evidence>
<keyword evidence="7 8" id="KW-0472">Membrane</keyword>
<keyword evidence="5 8" id="KW-0812">Transmembrane</keyword>
<comment type="subcellular location">
    <subcellularLocation>
        <location evidence="1">Cell membrane</location>
        <topology evidence="1">Multi-pass membrane protein</topology>
    </subcellularLocation>
</comment>
<feature type="domain" description="Glycosyltransferase RgtA/B/C/D-like" evidence="9">
    <location>
        <begin position="72"/>
        <end position="225"/>
    </location>
</feature>
<feature type="transmembrane region" description="Helical" evidence="8">
    <location>
        <begin position="212"/>
        <end position="231"/>
    </location>
</feature>
<sequence>MQKINKTNIIIVVLFGLGIILRLWNLGSLPRGFFRDEAALGYNAFSIWTSGKDEFGATLPLVFRSFEVFFLPLYVYITAPLVGFFGLSEFSSRLLSSLSGIASLFFVYLIGKKIWDKKTGIFALLVLAVSPWHIFYSRGAFEGNLALTLFTSGFYFWLNFLNDKSRKSFFVSTLLFSLSMYSYQSERLVVPLFALLTLSLVGKDLWKVKQKLIFPALLIVVLLIPLIFLSFKAGGYHRAFGVSFFSKDEAPPGWIEGYGENFFVNNKIYLRGKQLLSLYASYYSPKNIFFEGDFDKQRSIENNSVFYGFLLSFLIAGFATIIKKPKLPEKLILVWLFLGPLPASITADPFHTYRSLLTYMPLTIIIGRGIYIVYKKLNIRWKYIYLAGLTLGVVLNLYFFWYNYSILSQVTRAANWDYGYKELVAYINQLPGKGKVIVDDPFTEGYIQFLFFGKVHPTTYHDEIAKLGSLDYYYKDPSEIRPNKIGNLEFRKIDWPKERGDKGVILVFAKELLPESEYKGDPKVELLRKIKYPDGKDAFTIVQIQ</sequence>
<comment type="caution">
    <text evidence="10">The sequence shown here is derived from an EMBL/GenBank/DDBJ whole genome shotgun (WGS) entry which is preliminary data.</text>
</comment>
<dbReference type="AlphaFoldDB" id="A0A1F7Y1S8"/>
<name>A0A1F7Y1S8_9BACT</name>
<evidence type="ECO:0000256" key="4">
    <source>
        <dbReference type="ARBA" id="ARBA00022679"/>
    </source>
</evidence>
<evidence type="ECO:0000256" key="7">
    <source>
        <dbReference type="ARBA" id="ARBA00023136"/>
    </source>
</evidence>
<evidence type="ECO:0000313" key="10">
    <source>
        <dbReference type="EMBL" id="OGM21120.1"/>
    </source>
</evidence>
<evidence type="ECO:0000256" key="3">
    <source>
        <dbReference type="ARBA" id="ARBA00022676"/>
    </source>
</evidence>
<dbReference type="PANTHER" id="PTHR33908">
    <property type="entry name" value="MANNOSYLTRANSFERASE YKCB-RELATED"/>
    <property type="match status" value="1"/>
</dbReference>
<evidence type="ECO:0000256" key="2">
    <source>
        <dbReference type="ARBA" id="ARBA00022475"/>
    </source>
</evidence>
<protein>
    <recommendedName>
        <fullName evidence="9">Glycosyltransferase RgtA/B/C/D-like domain-containing protein</fullName>
    </recommendedName>
</protein>
<feature type="transmembrane region" description="Helical" evidence="8">
    <location>
        <begin position="7"/>
        <end position="24"/>
    </location>
</feature>
<dbReference type="Proteomes" id="UP000178419">
    <property type="component" value="Unassembled WGS sequence"/>
</dbReference>
<keyword evidence="3" id="KW-0328">Glycosyltransferase</keyword>
<dbReference type="GO" id="GO:0009103">
    <property type="term" value="P:lipopolysaccharide biosynthetic process"/>
    <property type="evidence" value="ECO:0007669"/>
    <property type="project" value="UniProtKB-ARBA"/>
</dbReference>
<dbReference type="EMBL" id="MGGE01000026">
    <property type="protein sequence ID" value="OGM21120.1"/>
    <property type="molecule type" value="Genomic_DNA"/>
</dbReference>
<evidence type="ECO:0000256" key="8">
    <source>
        <dbReference type="SAM" id="Phobius"/>
    </source>
</evidence>
<feature type="transmembrane region" description="Helical" evidence="8">
    <location>
        <begin position="383"/>
        <end position="402"/>
    </location>
</feature>